<keyword evidence="4" id="KW-1185">Reference proteome</keyword>
<evidence type="ECO:0000313" key="3">
    <source>
        <dbReference type="EMBL" id="THD23031.1"/>
    </source>
</evidence>
<dbReference type="GO" id="GO:0006730">
    <property type="term" value="P:one-carbon metabolic process"/>
    <property type="evidence" value="ECO:0007669"/>
    <property type="project" value="TreeGrafter"/>
</dbReference>
<dbReference type="SMART" id="SM01057">
    <property type="entry name" value="Carb_anhydrase"/>
    <property type="match status" value="1"/>
</dbReference>
<dbReference type="InterPro" id="IPR036398">
    <property type="entry name" value="CA_dom_sf"/>
</dbReference>
<accession>A0A4E0RAH6</accession>
<dbReference type="Gene3D" id="3.10.200.10">
    <property type="entry name" value="Alpha carbonic anhydrase"/>
    <property type="match status" value="1"/>
</dbReference>
<evidence type="ECO:0000259" key="2">
    <source>
        <dbReference type="PROSITE" id="PS51144"/>
    </source>
</evidence>
<feature type="domain" description="Alpha-carbonic anhydrase" evidence="2">
    <location>
        <begin position="49"/>
        <end position="319"/>
    </location>
</feature>
<dbReference type="PROSITE" id="PS51144">
    <property type="entry name" value="ALPHA_CA_2"/>
    <property type="match status" value="1"/>
</dbReference>
<comment type="caution">
    <text evidence="3">The sequence shown here is derived from an EMBL/GenBank/DDBJ whole genome shotgun (WGS) entry which is preliminary data.</text>
</comment>
<dbReference type="EMBL" id="JXXN02002381">
    <property type="protein sequence ID" value="THD23031.1"/>
    <property type="molecule type" value="Genomic_DNA"/>
</dbReference>
<protein>
    <submittedName>
        <fullName evidence="3">Carbonic anhydrase XIII</fullName>
    </submittedName>
</protein>
<reference evidence="3" key="1">
    <citation type="submission" date="2019-03" db="EMBL/GenBank/DDBJ databases">
        <title>Improved annotation for the trematode Fasciola hepatica.</title>
        <authorList>
            <person name="Choi Y.-J."/>
            <person name="Martin J."/>
            <person name="Mitreva M."/>
        </authorList>
    </citation>
    <scope>NUCLEOTIDE SEQUENCE [LARGE SCALE GENOMIC DNA]</scope>
</reference>
<sequence>MGFFRWKVRVEHFIQKTVTVTLLSFFVRLHAQKDSLDWKNENHQDIWDFPWSYKSEEIGVIGPEMWGTRHTGSGYATQWPLCQIGRHQSPVDIQTDRLVYDHSLKPIEISGGDLQLELIVTNVGQDLRLSLLSDQIILSGGPFSYEFQVVSMHIKFGSVSTRGSDHRVDGRNLPGELQIYAFNRILYKNFSDALSQPHGIVAVSVFFKLCNISNKDILGIVAAAEKTIFKGQTFQLRGLELRSLISSTTEYMTYDGSLPFPGCHETVKWIILNHPISVSETELKTLRRLRVANTLWSGSMADNVRPVQAINHRTISTNINFNAVDDICNVKKQVSYTANLPKDV</sequence>
<dbReference type="InterPro" id="IPR023561">
    <property type="entry name" value="Carbonic_anhydrase_a-class"/>
</dbReference>
<evidence type="ECO:0000256" key="1">
    <source>
        <dbReference type="ARBA" id="ARBA00010718"/>
    </source>
</evidence>
<proteinExistence type="inferred from homology"/>
<dbReference type="SMR" id="A0A4E0RAH6"/>
<dbReference type="Proteomes" id="UP000230066">
    <property type="component" value="Unassembled WGS sequence"/>
</dbReference>
<gene>
    <name evidence="3" type="ORF">D915_006413</name>
</gene>
<dbReference type="PANTHER" id="PTHR18952">
    <property type="entry name" value="CARBONIC ANHYDRASE"/>
    <property type="match status" value="1"/>
</dbReference>
<evidence type="ECO:0000313" key="4">
    <source>
        <dbReference type="Proteomes" id="UP000230066"/>
    </source>
</evidence>
<dbReference type="Pfam" id="PF00194">
    <property type="entry name" value="Carb_anhydrase"/>
    <property type="match status" value="1"/>
</dbReference>
<comment type="similarity">
    <text evidence="1">Belongs to the alpha-carbonic anhydrase family.</text>
</comment>
<dbReference type="SUPFAM" id="SSF51069">
    <property type="entry name" value="Carbonic anhydrase"/>
    <property type="match status" value="1"/>
</dbReference>
<organism evidence="3 4">
    <name type="scientific">Fasciola hepatica</name>
    <name type="common">Liver fluke</name>
    <dbReference type="NCBI Taxonomy" id="6192"/>
    <lineage>
        <taxon>Eukaryota</taxon>
        <taxon>Metazoa</taxon>
        <taxon>Spiralia</taxon>
        <taxon>Lophotrochozoa</taxon>
        <taxon>Platyhelminthes</taxon>
        <taxon>Trematoda</taxon>
        <taxon>Digenea</taxon>
        <taxon>Plagiorchiida</taxon>
        <taxon>Echinostomata</taxon>
        <taxon>Echinostomatoidea</taxon>
        <taxon>Fasciolidae</taxon>
        <taxon>Fasciola</taxon>
    </lineage>
</organism>
<dbReference type="AlphaFoldDB" id="A0A4E0RAH6"/>
<dbReference type="GO" id="GO:0004089">
    <property type="term" value="F:carbonate dehydratase activity"/>
    <property type="evidence" value="ECO:0007669"/>
    <property type="project" value="InterPro"/>
</dbReference>
<dbReference type="GO" id="GO:0008270">
    <property type="term" value="F:zinc ion binding"/>
    <property type="evidence" value="ECO:0007669"/>
    <property type="project" value="InterPro"/>
</dbReference>
<dbReference type="InterPro" id="IPR001148">
    <property type="entry name" value="CA_dom"/>
</dbReference>
<dbReference type="PANTHER" id="PTHR18952:SF208">
    <property type="entry name" value="CARBONIC ANHYDRASE XA-RELATED"/>
    <property type="match status" value="1"/>
</dbReference>
<name>A0A4E0RAH6_FASHE</name>